<evidence type="ECO:0000313" key="3">
    <source>
        <dbReference type="Proteomes" id="UP001059745"/>
    </source>
</evidence>
<dbReference type="RefSeq" id="WP_124083559.1">
    <property type="nucleotide sequence ID" value="NZ_CADEPT010000003.1"/>
</dbReference>
<evidence type="ECO:0000313" key="2">
    <source>
        <dbReference type="EMBL" id="UWX74066.1"/>
    </source>
</evidence>
<organism evidence="2 3">
    <name type="scientific">Burkholderia gladioli</name>
    <name type="common">Pseudomonas marginata</name>
    <name type="synonym">Phytomonas marginata</name>
    <dbReference type="NCBI Taxonomy" id="28095"/>
    <lineage>
        <taxon>Bacteria</taxon>
        <taxon>Pseudomonadati</taxon>
        <taxon>Pseudomonadota</taxon>
        <taxon>Betaproteobacteria</taxon>
        <taxon>Burkholderiales</taxon>
        <taxon>Burkholderiaceae</taxon>
        <taxon>Burkholderia</taxon>
    </lineage>
</organism>
<feature type="transmembrane region" description="Helical" evidence="1">
    <location>
        <begin position="145"/>
        <end position="166"/>
    </location>
</feature>
<protein>
    <submittedName>
        <fullName evidence="2">Uncharacterized protein</fullName>
    </submittedName>
</protein>
<sequence length="182" mass="19156">MKNPASSSLLLGGFGTLWMTAWCLQEHGVDLPTLALILFAGGTIALWSRARDTDMHPGDSLQGHAARRRVFRRVNLAQWTAIVISNLALNASGHGAWFVAAVILIVGLHFLPLAHAFTSSRHMLTGLALIVVALAYPWLGRQQPGYPAGAFATGAILWASTLAGLLHRGASLGASTGSGAAR</sequence>
<dbReference type="Proteomes" id="UP001059745">
    <property type="component" value="Chromosome 2"/>
</dbReference>
<evidence type="ECO:0000256" key="1">
    <source>
        <dbReference type="SAM" id="Phobius"/>
    </source>
</evidence>
<keyword evidence="1" id="KW-0812">Transmembrane</keyword>
<gene>
    <name evidence="2" type="ORF">NYZ96_21270</name>
</gene>
<keyword evidence="1" id="KW-1133">Transmembrane helix</keyword>
<feature type="transmembrane region" description="Helical" evidence="1">
    <location>
        <begin position="123"/>
        <end position="139"/>
    </location>
</feature>
<feature type="transmembrane region" description="Helical" evidence="1">
    <location>
        <begin position="33"/>
        <end position="50"/>
    </location>
</feature>
<feature type="transmembrane region" description="Helical" evidence="1">
    <location>
        <begin position="95"/>
        <end position="111"/>
    </location>
</feature>
<reference evidence="2" key="1">
    <citation type="submission" date="2022-09" db="EMBL/GenBank/DDBJ databases">
        <title>Genomic of Burkholderia gladioli.</title>
        <authorList>
            <person name="Wu H."/>
        </authorList>
    </citation>
    <scope>NUCLEOTIDE SEQUENCE</scope>
    <source>
        <strain evidence="2">ZN-S4</strain>
    </source>
</reference>
<dbReference type="AlphaFoldDB" id="A0AB38U247"/>
<keyword evidence="1" id="KW-0472">Membrane</keyword>
<accession>A0AB38U247</accession>
<feature type="transmembrane region" description="Helical" evidence="1">
    <location>
        <begin position="70"/>
        <end position="89"/>
    </location>
</feature>
<proteinExistence type="predicted"/>
<name>A0AB38U247_BURGA</name>
<dbReference type="EMBL" id="CP104215">
    <property type="protein sequence ID" value="UWX74066.1"/>
    <property type="molecule type" value="Genomic_DNA"/>
</dbReference>